<dbReference type="EMBL" id="QGNW01001888">
    <property type="protein sequence ID" value="RVW28529.1"/>
    <property type="molecule type" value="Genomic_DNA"/>
</dbReference>
<gene>
    <name evidence="2" type="ORF">CK203_100593</name>
</gene>
<evidence type="ECO:0000256" key="1">
    <source>
        <dbReference type="SAM" id="MobiDB-lite"/>
    </source>
</evidence>
<comment type="caution">
    <text evidence="2">The sequence shown here is derived from an EMBL/GenBank/DDBJ whole genome shotgun (WGS) entry which is preliminary data.</text>
</comment>
<dbReference type="AlphaFoldDB" id="A0A438CZ73"/>
<organism evidence="2 3">
    <name type="scientific">Vitis vinifera</name>
    <name type="common">Grape</name>
    <dbReference type="NCBI Taxonomy" id="29760"/>
    <lineage>
        <taxon>Eukaryota</taxon>
        <taxon>Viridiplantae</taxon>
        <taxon>Streptophyta</taxon>
        <taxon>Embryophyta</taxon>
        <taxon>Tracheophyta</taxon>
        <taxon>Spermatophyta</taxon>
        <taxon>Magnoliopsida</taxon>
        <taxon>eudicotyledons</taxon>
        <taxon>Gunneridae</taxon>
        <taxon>Pentapetalae</taxon>
        <taxon>rosids</taxon>
        <taxon>Vitales</taxon>
        <taxon>Vitaceae</taxon>
        <taxon>Viteae</taxon>
        <taxon>Vitis</taxon>
    </lineage>
</organism>
<feature type="compositionally biased region" description="Polar residues" evidence="1">
    <location>
        <begin position="136"/>
        <end position="148"/>
    </location>
</feature>
<reference evidence="2 3" key="1">
    <citation type="journal article" date="2018" name="PLoS Genet.">
        <title>Population sequencing reveals clonal diversity and ancestral inbreeding in the grapevine cultivar Chardonnay.</title>
        <authorList>
            <person name="Roach M.J."/>
            <person name="Johnson D.L."/>
            <person name="Bohlmann J."/>
            <person name="van Vuuren H.J."/>
            <person name="Jones S.J."/>
            <person name="Pretorius I.S."/>
            <person name="Schmidt S.A."/>
            <person name="Borneman A.R."/>
        </authorList>
    </citation>
    <scope>NUCLEOTIDE SEQUENCE [LARGE SCALE GENOMIC DNA]</scope>
    <source>
        <strain evidence="3">cv. Chardonnay</strain>
        <tissue evidence="2">Leaf</tissue>
    </source>
</reference>
<dbReference type="Proteomes" id="UP000288805">
    <property type="component" value="Unassembled WGS sequence"/>
</dbReference>
<sequence>MKITTVQQKPDPSPSLVGPFTPVCHVSDRVRVGCMGSMVEDERGDATLATGGFATKGICLLGTFHALAQTLAHRLLSPLFYLHRFSNLQYLFSSLSLALSISNCNGTPFEAHHILNLRAPCDSIRPPNVSGKRPASSFSQNGNSNSRNGEAPIPVCPNSSLAAGGSGVQPVWGKITKRSVDAPRRSALTPLRTRQCTSLASTMAMEALSSDSSCMIASQHGCFKSGASTISVIYPFQ</sequence>
<accession>A0A438CZ73</accession>
<feature type="region of interest" description="Disordered" evidence="1">
    <location>
        <begin position="126"/>
        <end position="151"/>
    </location>
</feature>
<name>A0A438CZ73_VITVI</name>
<evidence type="ECO:0000313" key="3">
    <source>
        <dbReference type="Proteomes" id="UP000288805"/>
    </source>
</evidence>
<evidence type="ECO:0000313" key="2">
    <source>
        <dbReference type="EMBL" id="RVW28529.1"/>
    </source>
</evidence>
<protein>
    <submittedName>
        <fullName evidence="2">Uncharacterized protein</fullName>
    </submittedName>
</protein>
<proteinExistence type="predicted"/>